<evidence type="ECO:0000313" key="2">
    <source>
        <dbReference type="Proteomes" id="UP000765509"/>
    </source>
</evidence>
<dbReference type="AlphaFoldDB" id="A0A9Q3EWZ8"/>
<dbReference type="Proteomes" id="UP000765509">
    <property type="component" value="Unassembled WGS sequence"/>
</dbReference>
<keyword evidence="2" id="KW-1185">Reference proteome</keyword>
<organism evidence="1 2">
    <name type="scientific">Austropuccinia psidii MF-1</name>
    <dbReference type="NCBI Taxonomy" id="1389203"/>
    <lineage>
        <taxon>Eukaryota</taxon>
        <taxon>Fungi</taxon>
        <taxon>Dikarya</taxon>
        <taxon>Basidiomycota</taxon>
        <taxon>Pucciniomycotina</taxon>
        <taxon>Pucciniomycetes</taxon>
        <taxon>Pucciniales</taxon>
        <taxon>Sphaerophragmiaceae</taxon>
        <taxon>Austropuccinia</taxon>
    </lineage>
</organism>
<proteinExistence type="predicted"/>
<name>A0A9Q3EWZ8_9BASI</name>
<sequence length="160" mass="19093">MDKINESNLNILRSSTPFSHITILVKPKEEMTNTFITDLIHKDKNQVLTKEAPQMKEWLTFRGEGKYDHTSFIKKIRILQEDYSIPDDLITARSNSLFENSSKRWYYGIRLTNGQNTWLLWENDAWRYKIENALENSFFDPYKDKPLTWSLKKAERLNEL</sequence>
<comment type="caution">
    <text evidence="1">The sequence shown here is derived from an EMBL/GenBank/DDBJ whole genome shotgun (WGS) entry which is preliminary data.</text>
</comment>
<dbReference type="EMBL" id="AVOT02032842">
    <property type="protein sequence ID" value="MBW0526670.1"/>
    <property type="molecule type" value="Genomic_DNA"/>
</dbReference>
<accession>A0A9Q3EWZ8</accession>
<gene>
    <name evidence="1" type="ORF">O181_066385</name>
</gene>
<protein>
    <submittedName>
        <fullName evidence="1">Uncharacterized protein</fullName>
    </submittedName>
</protein>
<reference evidence="1" key="1">
    <citation type="submission" date="2021-03" db="EMBL/GenBank/DDBJ databases">
        <title>Draft genome sequence of rust myrtle Austropuccinia psidii MF-1, a brazilian biotype.</title>
        <authorList>
            <person name="Quecine M.C."/>
            <person name="Pachon D.M.R."/>
            <person name="Bonatelli M.L."/>
            <person name="Correr F.H."/>
            <person name="Franceschini L.M."/>
            <person name="Leite T.F."/>
            <person name="Margarido G.R.A."/>
            <person name="Almeida C.A."/>
            <person name="Ferrarezi J.A."/>
            <person name="Labate C.A."/>
        </authorList>
    </citation>
    <scope>NUCLEOTIDE SEQUENCE</scope>
    <source>
        <strain evidence="1">MF-1</strain>
    </source>
</reference>
<evidence type="ECO:0000313" key="1">
    <source>
        <dbReference type="EMBL" id="MBW0526670.1"/>
    </source>
</evidence>